<sequence length="206" mass="23531">MGSSMKKLYYGIEDKEDEIPGNVLENGELIYSILIPSEDLSEMEKPGCIEIEDEEDEILKNAREINPSEYLVKRWKDGKAKRIHSGLIGGLEEDWKEVSKLEVYGDGKIYADDEKIEGEFTITQASTVLIKDVQGITEETDQDLEKEYFNCIHCDKEVKSYKAIENSVPDDWTINPNDKKRQDSLERKDDGTIVLKGVCPDCEEKD</sequence>
<reference evidence="1" key="1">
    <citation type="journal article" date="2013" name="Syst. Appl. Microbiol.">
        <title>New insights into the archaeal diversity of a hypersaline microbial mat obtained by a metagenomic approach.</title>
        <authorList>
            <person name="Lopez-Lopez A."/>
            <person name="Richter M."/>
            <person name="Pena A."/>
            <person name="Tamames J."/>
            <person name="Rossello-Mora R."/>
        </authorList>
    </citation>
    <scope>NUCLEOTIDE SEQUENCE</scope>
</reference>
<organism evidence="1">
    <name type="scientific">uncultured organism</name>
    <dbReference type="NCBI Taxonomy" id="155900"/>
    <lineage>
        <taxon>unclassified sequences</taxon>
        <taxon>environmental samples</taxon>
    </lineage>
</organism>
<gene>
    <name evidence="1" type="ORF">FLSS-7_0023</name>
</gene>
<name>M1PV75_9ZZZZ</name>
<proteinExistence type="predicted"/>
<accession>M1PV75</accession>
<dbReference type="AlphaFoldDB" id="M1PV75"/>
<dbReference type="EMBL" id="JX684079">
    <property type="protein sequence ID" value="AGF93014.1"/>
    <property type="molecule type" value="Genomic_DNA"/>
</dbReference>
<evidence type="ECO:0000313" key="1">
    <source>
        <dbReference type="EMBL" id="AGF93014.1"/>
    </source>
</evidence>
<protein>
    <submittedName>
        <fullName evidence="1">Uncharacterized protein</fullName>
    </submittedName>
</protein>